<accession>B0RKF7</accession>
<reference evidence="2" key="2">
    <citation type="submission" date="2008-02" db="EMBL/GenBank/DDBJ databases">
        <title>Genome sequence of the nitrogen fixing bacterium Herbaspirillum seropedicae.</title>
        <authorList>
            <consortium name="Genopar Consortium"/>
            <person name="Pedrosa F.O."/>
        </authorList>
    </citation>
    <scope>NUCLEOTIDE SEQUENCE</scope>
</reference>
<reference evidence="2" key="1">
    <citation type="submission" date="2007-10" db="EMBL/GenBank/DDBJ databases">
        <title>A 2D electrophoretic study of proteins secreted by Herbaspirillum seropedicae.</title>
        <authorList>
            <person name="Chaves D.F.S."/>
            <person name="Souza E.M."/>
            <person name="Monteiro R.A."/>
            <person name="Cruz L.M."/>
            <person name="Pedrosa F.O."/>
        </authorList>
    </citation>
    <scope>NUCLEOTIDE SEQUENCE</scope>
</reference>
<proteinExistence type="predicted"/>
<name>B0RKF7_HERSE</name>
<feature type="region of interest" description="Disordered" evidence="1">
    <location>
        <begin position="21"/>
        <end position="54"/>
    </location>
</feature>
<organism evidence="2">
    <name type="scientific">Herbaspirillum seropedicae</name>
    <dbReference type="NCBI Taxonomy" id="964"/>
    <lineage>
        <taxon>Bacteria</taxon>
        <taxon>Pseudomonadati</taxon>
        <taxon>Pseudomonadota</taxon>
        <taxon>Betaproteobacteria</taxon>
        <taxon>Burkholderiales</taxon>
        <taxon>Oxalobacteraceae</taxon>
        <taxon>Herbaspirillum</taxon>
    </lineage>
</organism>
<dbReference type="AlphaFoldDB" id="B0RKF7"/>
<dbReference type="EMBL" id="AM905451">
    <property type="protein sequence ID" value="CAP19669.1"/>
    <property type="molecule type" value="Genomic_DNA"/>
</dbReference>
<sequence>MPPQCVYSRITSQGTNAMIISGTQASPQAPAKLSSPLPQTAADPATSQAEDSAKVTISSKALQKASDAEGKTDELASPYRLTGPATLVSSLNPVVYQMPEALIKEMEVRGKEEAARNQISSQYARDHQYQTVGQVLVNGKLFAEVNDAGGYASVKNSIPGLSDAALNPQERLEEIAQALKGQGKVEIRYANFEPGIGGSGGPGAPESMLPSFTARNIHDIFAEAIEAAGRLRAASLQASESKAS</sequence>
<feature type="compositionally biased region" description="Polar residues" evidence="1">
    <location>
        <begin position="45"/>
        <end position="54"/>
    </location>
</feature>
<gene>
    <name evidence="2" type="ORF">HS238.0267</name>
</gene>
<evidence type="ECO:0000313" key="2">
    <source>
        <dbReference type="EMBL" id="CAP19669.1"/>
    </source>
</evidence>
<evidence type="ECO:0000256" key="1">
    <source>
        <dbReference type="SAM" id="MobiDB-lite"/>
    </source>
</evidence>
<protein>
    <submittedName>
        <fullName evidence="2">Uncharacterized protein</fullName>
    </submittedName>
</protein>